<reference evidence="1" key="1">
    <citation type="submission" date="2015-11" db="EMBL/GenBank/DDBJ databases">
        <title>De novo transcriptome assembly of four potential Pierce s Disease insect vectors from Arizona vineyards.</title>
        <authorList>
            <person name="Tassone E.E."/>
        </authorList>
    </citation>
    <scope>NUCLEOTIDE SEQUENCE</scope>
</reference>
<name>A0A1B6JFD1_9HEMI</name>
<proteinExistence type="predicted"/>
<organism evidence="1">
    <name type="scientific">Homalodisca liturata</name>
    <dbReference type="NCBI Taxonomy" id="320908"/>
    <lineage>
        <taxon>Eukaryota</taxon>
        <taxon>Metazoa</taxon>
        <taxon>Ecdysozoa</taxon>
        <taxon>Arthropoda</taxon>
        <taxon>Hexapoda</taxon>
        <taxon>Insecta</taxon>
        <taxon>Pterygota</taxon>
        <taxon>Neoptera</taxon>
        <taxon>Paraneoptera</taxon>
        <taxon>Hemiptera</taxon>
        <taxon>Auchenorrhyncha</taxon>
        <taxon>Membracoidea</taxon>
        <taxon>Cicadellidae</taxon>
        <taxon>Cicadellinae</taxon>
        <taxon>Proconiini</taxon>
        <taxon>Homalodisca</taxon>
    </lineage>
</organism>
<accession>A0A1B6JFD1</accession>
<dbReference type="Pfam" id="PF24569">
    <property type="entry name" value="CFAP161"/>
    <property type="match status" value="1"/>
</dbReference>
<dbReference type="InterPro" id="IPR055325">
    <property type="entry name" value="CF161"/>
</dbReference>
<dbReference type="GO" id="GO:0031514">
    <property type="term" value="C:motile cilium"/>
    <property type="evidence" value="ECO:0007669"/>
    <property type="project" value="TreeGrafter"/>
</dbReference>
<evidence type="ECO:0000313" key="1">
    <source>
        <dbReference type="EMBL" id="JAS98031.1"/>
    </source>
</evidence>
<dbReference type="PANTHER" id="PTHR24274">
    <property type="entry name" value="CILIA- AND FLAGELLA-ASSOCIATED PROTEIN 161"/>
    <property type="match status" value="1"/>
</dbReference>
<sequence length="291" mass="32986">MSVKNMVGDEGDRWKKRESEEIGARYCSRVRMGNWSEELFLQEEKMKYFLRQKERGELRVQKTRATISNLLKEVSLLLPGDYVKFGDPCQVLAPGLCHSRAPQGLVLAGVVGVQEVDTCQHFQDGSLVSASPHSTPCVRNCFRVSSPDTRCREGDILKYGEPFALGTFESPYGLPLFVESEVPHLHSILGRSKHPLLRLSSYKNIYSLWRVVPLDHATREDLWDMPVPANVPVVISHVASNKNLALAPDFWFSSYFGVECEVSVHTDLNVYRHETANNIWALVTNRPEKLQ</sequence>
<dbReference type="AlphaFoldDB" id="A0A1B6JFD1"/>
<dbReference type="GO" id="GO:0060271">
    <property type="term" value="P:cilium assembly"/>
    <property type="evidence" value="ECO:0007669"/>
    <property type="project" value="TreeGrafter"/>
</dbReference>
<dbReference type="EMBL" id="GECU01009675">
    <property type="protein sequence ID" value="JAS98031.1"/>
    <property type="molecule type" value="Transcribed_RNA"/>
</dbReference>
<protein>
    <submittedName>
        <fullName evidence="1">Uncharacterized protein</fullName>
    </submittedName>
</protein>
<gene>
    <name evidence="1" type="ORF">g.8068</name>
</gene>
<dbReference type="PANTHER" id="PTHR24274:SF1">
    <property type="entry name" value="CILIA- AND FLAGELLA-ASSOCIATED PROTEIN 161"/>
    <property type="match status" value="1"/>
</dbReference>